<evidence type="ECO:0000313" key="2">
    <source>
        <dbReference type="EMBL" id="MDQ0361915.1"/>
    </source>
</evidence>
<keyword evidence="2" id="KW-0131">Cell cycle</keyword>
<reference evidence="2 3" key="1">
    <citation type="submission" date="2023-07" db="EMBL/GenBank/DDBJ databases">
        <title>Genomic Encyclopedia of Type Strains, Phase IV (KMG-IV): sequencing the most valuable type-strain genomes for metagenomic binning, comparative biology and taxonomic classification.</title>
        <authorList>
            <person name="Goeker M."/>
        </authorList>
    </citation>
    <scope>NUCLEOTIDE SEQUENCE [LARGE SCALE GENOMIC DNA]</scope>
    <source>
        <strain evidence="2 3">DSM 16784</strain>
    </source>
</reference>
<protein>
    <submittedName>
        <fullName evidence="2">Cell division initiation protein</fullName>
    </submittedName>
</protein>
<dbReference type="EMBL" id="JAUSUR010000005">
    <property type="protein sequence ID" value="MDQ0361915.1"/>
    <property type="molecule type" value="Genomic_DNA"/>
</dbReference>
<feature type="coiled-coil region" evidence="1">
    <location>
        <begin position="19"/>
        <end position="74"/>
    </location>
</feature>
<dbReference type="Proteomes" id="UP001230220">
    <property type="component" value="Unassembled WGS sequence"/>
</dbReference>
<evidence type="ECO:0000256" key="1">
    <source>
        <dbReference type="SAM" id="Coils"/>
    </source>
</evidence>
<evidence type="ECO:0000313" key="3">
    <source>
        <dbReference type="Proteomes" id="UP001230220"/>
    </source>
</evidence>
<organism evidence="2 3">
    <name type="scientific">Breznakia pachnodae</name>
    <dbReference type="NCBI Taxonomy" id="265178"/>
    <lineage>
        <taxon>Bacteria</taxon>
        <taxon>Bacillati</taxon>
        <taxon>Bacillota</taxon>
        <taxon>Erysipelotrichia</taxon>
        <taxon>Erysipelotrichales</taxon>
        <taxon>Erysipelotrichaceae</taxon>
        <taxon>Breznakia</taxon>
    </lineage>
</organism>
<keyword evidence="1" id="KW-0175">Coiled coil</keyword>
<dbReference type="InterPro" id="IPR007793">
    <property type="entry name" value="DivIVA_fam"/>
</dbReference>
<sequence>MQFDTMKQGYNRFQVDDAFAKAQEEIDELTKKLEAYKKQEEDSARKIESYKHKYEQLQRNIDIKERAAKDMTKMALHEANSIVTSANNNADMIIKEALMNARTILINISKLGIEANEIKTNLNEQLVLLSDAIDGFDIPPIPNVELMEKKYKD</sequence>
<dbReference type="GO" id="GO:0051301">
    <property type="term" value="P:cell division"/>
    <property type="evidence" value="ECO:0007669"/>
    <property type="project" value="UniProtKB-KW"/>
</dbReference>
<name>A0ABU0E4V8_9FIRM</name>
<gene>
    <name evidence="2" type="ORF">J2S15_002668</name>
</gene>
<dbReference type="Pfam" id="PF05103">
    <property type="entry name" value="DivIVA"/>
    <property type="match status" value="1"/>
</dbReference>
<accession>A0ABU0E4V8</accession>
<keyword evidence="2" id="KW-0132">Cell division</keyword>
<dbReference type="RefSeq" id="WP_307409054.1">
    <property type="nucleotide sequence ID" value="NZ_JAUSUR010000005.1"/>
</dbReference>
<proteinExistence type="predicted"/>
<keyword evidence="3" id="KW-1185">Reference proteome</keyword>
<comment type="caution">
    <text evidence="2">The sequence shown here is derived from an EMBL/GenBank/DDBJ whole genome shotgun (WGS) entry which is preliminary data.</text>
</comment>